<evidence type="ECO:0000313" key="3">
    <source>
        <dbReference type="EMBL" id="SCA83760.1"/>
    </source>
</evidence>
<dbReference type="VEuPathDB" id="PlasmoDB:PVX_068190"/>
<evidence type="ECO:0000256" key="1">
    <source>
        <dbReference type="SAM" id="MobiDB-lite"/>
    </source>
</evidence>
<dbReference type="VEuPathDB" id="PlasmoDB:PVW1_070045700"/>
<dbReference type="EMBL" id="FLYH01000334">
    <property type="protein sequence ID" value="SCA83760.1"/>
    <property type="molecule type" value="Genomic_DNA"/>
</dbReference>
<dbReference type="VEuPathDB" id="PlasmoDB:PVP01_0004110"/>
<feature type="compositionally biased region" description="Polar residues" evidence="1">
    <location>
        <begin position="232"/>
        <end position="242"/>
    </location>
</feature>
<sequence>MAWPYRGYNRIINTYQQYYAAPCLNSYSTLKDDIYQRIDQFYNATHKNIYTEWNELYRYIKEKNDSINHCVVKKYINSDFSKDEKINKFRSICNNNGKCHISVETNINTNPPSKRTGRVEPCRGKKCRTETAEKVKLRSQLEGEFSKATRLQGPKAQSTSRAHAGGEESNKQSEVLLVQSDVMTRPNSIKSEDHEPESVTNKESSTSVHGSTLTQALPGIGDTPPRELYTQAEDSPSLSSSARESDAEGILQVNSPGKSFSQSNLSVDQNLGDNHRNMQTHQGGDVENQDNSHEIVVTQHSDKVSSLETASASEKPDDEGSVDRDNNGSGNNVEALALEDAIPLDAEKENIVIAPTVGVSSVDASLSPETSDDEAAHGGFNGDEGAFNAGIPSTENGNERDTNNGNILDTLSGFLNGIPNNPQIIKTSAPIGIALLLGLLFKFTPLWRVLTKKNRKKGAGINEELNTVLQEPSIMDDERSIPFSYGAFEYSAFDQNSY</sequence>
<dbReference type="AlphaFoldDB" id="A0A1G4EAV7"/>
<evidence type="ECO:0000313" key="4">
    <source>
        <dbReference type="Proteomes" id="UP000196402"/>
    </source>
</evidence>
<feature type="transmembrane region" description="Helical" evidence="2">
    <location>
        <begin position="429"/>
        <end position="447"/>
    </location>
</feature>
<organism evidence="3 4">
    <name type="scientific">Plasmodium vivax</name>
    <name type="common">malaria parasite P. vivax</name>
    <dbReference type="NCBI Taxonomy" id="5855"/>
    <lineage>
        <taxon>Eukaryota</taxon>
        <taxon>Sar</taxon>
        <taxon>Alveolata</taxon>
        <taxon>Apicomplexa</taxon>
        <taxon>Aconoidasida</taxon>
        <taxon>Haemosporida</taxon>
        <taxon>Plasmodiidae</taxon>
        <taxon>Plasmodium</taxon>
        <taxon>Plasmodium (Plasmodium)</taxon>
    </lineage>
</organism>
<accession>A0A1G4EAV7</accession>
<dbReference type="VEuPathDB" id="PlasmoDB:PVPAM_000015400"/>
<reference evidence="3 4" key="1">
    <citation type="submission" date="2016-07" db="EMBL/GenBank/DDBJ databases">
        <authorList>
            <consortium name="Pathogen Informatics"/>
        </authorList>
    </citation>
    <scope>NUCLEOTIDE SEQUENCE [LARGE SCALE GENOMIC DNA]</scope>
</reference>
<evidence type="ECO:0000256" key="2">
    <source>
        <dbReference type="SAM" id="Phobius"/>
    </source>
</evidence>
<feature type="compositionally biased region" description="Polar residues" evidence="1">
    <location>
        <begin position="252"/>
        <end position="282"/>
    </location>
</feature>
<name>A0A1G4EAV7_PLAVI</name>
<proteinExistence type="predicted"/>
<dbReference type="Proteomes" id="UP000196402">
    <property type="component" value="Unassembled WGS sequence"/>
</dbReference>
<gene>
    <name evidence="3" type="ORF">PVT01_000101400</name>
</gene>
<feature type="region of interest" description="Disordered" evidence="1">
    <location>
        <begin position="138"/>
        <end position="331"/>
    </location>
</feature>
<keyword evidence="2" id="KW-0812">Transmembrane</keyword>
<keyword evidence="2" id="KW-1133">Transmembrane helix</keyword>
<feature type="compositionally biased region" description="Polar residues" evidence="1">
    <location>
        <begin position="198"/>
        <end position="215"/>
    </location>
</feature>
<protein>
    <submittedName>
        <fullName evidence="3">VIR protein</fullName>
    </submittedName>
</protein>
<keyword evidence="2" id="KW-0472">Membrane</keyword>
<feature type="region of interest" description="Disordered" evidence="1">
    <location>
        <begin position="362"/>
        <end position="403"/>
    </location>
</feature>
<feature type="compositionally biased region" description="Basic and acidic residues" evidence="1">
    <location>
        <begin position="138"/>
        <end position="147"/>
    </location>
</feature>